<comment type="cofactor">
    <cofactor evidence="12">
        <name>Zn(2+)</name>
        <dbReference type="ChEBI" id="CHEBI:29105"/>
    </cofactor>
    <text evidence="12">Binds 1 zinc ion per subunit.</text>
</comment>
<comment type="caution">
    <text evidence="14">The sequence shown here is derived from an EMBL/GenBank/DDBJ whole genome shotgun (WGS) entry which is preliminary data.</text>
</comment>
<sequence>MANDTPTTAPATPTVEQFLDFMSRNKMNITAQRRRIAEAFFNYPGHHTLEDFYQHMQTLDPSIGQTTVYRTLKLLCAAGLATEIHFTDTVAHYEIVNAGAHHDHLMCVNCGKIVEVYDSAIEKLQKAVAKAHDFTLLGHYHVLYGLCPDCRNAQKDTEAGGEITDPARLVTQQK</sequence>
<organism evidence="14 15">
    <name type="scientific">Candidatus Desulfovibrio intestinipullorum</name>
    <dbReference type="NCBI Taxonomy" id="2838536"/>
    <lineage>
        <taxon>Bacteria</taxon>
        <taxon>Pseudomonadati</taxon>
        <taxon>Thermodesulfobacteriota</taxon>
        <taxon>Desulfovibrionia</taxon>
        <taxon>Desulfovibrionales</taxon>
        <taxon>Desulfovibrionaceae</taxon>
        <taxon>Desulfovibrio</taxon>
    </lineage>
</organism>
<feature type="binding site" evidence="13">
    <location>
        <position position="101"/>
    </location>
    <ligand>
        <name>Fe cation</name>
        <dbReference type="ChEBI" id="CHEBI:24875"/>
    </ligand>
</feature>
<evidence type="ECO:0000256" key="12">
    <source>
        <dbReference type="PIRSR" id="PIRSR602481-1"/>
    </source>
</evidence>
<dbReference type="AlphaFoldDB" id="A0A9D1TNS8"/>
<evidence type="ECO:0000256" key="4">
    <source>
        <dbReference type="ARBA" id="ARBA00020910"/>
    </source>
</evidence>
<feature type="binding site" evidence="12">
    <location>
        <position position="110"/>
    </location>
    <ligand>
        <name>Zn(2+)</name>
        <dbReference type="ChEBI" id="CHEBI:29105"/>
    </ligand>
</feature>
<evidence type="ECO:0000256" key="9">
    <source>
        <dbReference type="ARBA" id="ARBA00023015"/>
    </source>
</evidence>
<evidence type="ECO:0000256" key="7">
    <source>
        <dbReference type="ARBA" id="ARBA00022723"/>
    </source>
</evidence>
<dbReference type="Pfam" id="PF01475">
    <property type="entry name" value="FUR"/>
    <property type="match status" value="1"/>
</dbReference>
<evidence type="ECO:0000313" key="15">
    <source>
        <dbReference type="Proteomes" id="UP000886752"/>
    </source>
</evidence>
<keyword evidence="11" id="KW-0804">Transcription</keyword>
<evidence type="ECO:0000256" key="10">
    <source>
        <dbReference type="ARBA" id="ARBA00023125"/>
    </source>
</evidence>
<dbReference type="InterPro" id="IPR002481">
    <property type="entry name" value="FUR"/>
</dbReference>
<evidence type="ECO:0000256" key="6">
    <source>
        <dbReference type="ARBA" id="ARBA00022491"/>
    </source>
</evidence>
<evidence type="ECO:0000256" key="11">
    <source>
        <dbReference type="ARBA" id="ARBA00023163"/>
    </source>
</evidence>
<dbReference type="GO" id="GO:1900705">
    <property type="term" value="P:negative regulation of siderophore biosynthetic process"/>
    <property type="evidence" value="ECO:0007669"/>
    <property type="project" value="TreeGrafter"/>
</dbReference>
<reference evidence="14" key="1">
    <citation type="journal article" date="2021" name="PeerJ">
        <title>Extensive microbial diversity within the chicken gut microbiome revealed by metagenomics and culture.</title>
        <authorList>
            <person name="Gilroy R."/>
            <person name="Ravi A."/>
            <person name="Getino M."/>
            <person name="Pursley I."/>
            <person name="Horton D.L."/>
            <person name="Alikhan N.F."/>
            <person name="Baker D."/>
            <person name="Gharbi K."/>
            <person name="Hall N."/>
            <person name="Watson M."/>
            <person name="Adriaenssens E.M."/>
            <person name="Foster-Nyarko E."/>
            <person name="Jarju S."/>
            <person name="Secka A."/>
            <person name="Antonio M."/>
            <person name="Oren A."/>
            <person name="Chaudhuri R.R."/>
            <person name="La Ragione R."/>
            <person name="Hildebrand F."/>
            <person name="Pallen M.J."/>
        </authorList>
    </citation>
    <scope>NUCLEOTIDE SEQUENCE</scope>
    <source>
        <strain evidence="14">ChiHecec2B26-446</strain>
    </source>
</reference>
<dbReference type="GO" id="GO:0003700">
    <property type="term" value="F:DNA-binding transcription factor activity"/>
    <property type="evidence" value="ECO:0007669"/>
    <property type="project" value="InterPro"/>
</dbReference>
<dbReference type="InterPro" id="IPR043135">
    <property type="entry name" value="Fur_C"/>
</dbReference>
<dbReference type="InterPro" id="IPR036388">
    <property type="entry name" value="WH-like_DNA-bd_sf"/>
</dbReference>
<name>A0A9D1TNS8_9BACT</name>
<keyword evidence="6" id="KW-0678">Repressor</keyword>
<keyword evidence="5" id="KW-0963">Cytoplasm</keyword>
<proteinExistence type="inferred from homology"/>
<feature type="binding site" evidence="13">
    <location>
        <position position="139"/>
    </location>
    <ligand>
        <name>Fe cation</name>
        <dbReference type="ChEBI" id="CHEBI:24875"/>
    </ligand>
</feature>
<evidence type="ECO:0000313" key="14">
    <source>
        <dbReference type="EMBL" id="HIV99942.1"/>
    </source>
</evidence>
<evidence type="ECO:0000256" key="3">
    <source>
        <dbReference type="ARBA" id="ARBA00011738"/>
    </source>
</evidence>
<evidence type="ECO:0000256" key="2">
    <source>
        <dbReference type="ARBA" id="ARBA00007957"/>
    </source>
</evidence>
<feature type="binding site" evidence="12">
    <location>
        <position position="147"/>
    </location>
    <ligand>
        <name>Zn(2+)</name>
        <dbReference type="ChEBI" id="CHEBI:29105"/>
    </ligand>
</feature>
<accession>A0A9D1TNS8</accession>
<dbReference type="GO" id="GO:0008270">
    <property type="term" value="F:zinc ion binding"/>
    <property type="evidence" value="ECO:0007669"/>
    <property type="project" value="TreeGrafter"/>
</dbReference>
<dbReference type="CDD" id="cd07153">
    <property type="entry name" value="Fur_like"/>
    <property type="match status" value="1"/>
</dbReference>
<dbReference type="Proteomes" id="UP000886752">
    <property type="component" value="Unassembled WGS sequence"/>
</dbReference>
<dbReference type="Gene3D" id="1.10.10.10">
    <property type="entry name" value="Winged helix-like DNA-binding domain superfamily/Winged helix DNA-binding domain"/>
    <property type="match status" value="1"/>
</dbReference>
<feature type="binding site" evidence="12">
    <location>
        <position position="150"/>
    </location>
    <ligand>
        <name>Zn(2+)</name>
        <dbReference type="ChEBI" id="CHEBI:29105"/>
    </ligand>
</feature>
<keyword evidence="13" id="KW-0408">Iron</keyword>
<keyword evidence="7 12" id="KW-0479">Metal-binding</keyword>
<protein>
    <recommendedName>
        <fullName evidence="4">Ferric uptake regulation protein</fullName>
    </recommendedName>
</protein>
<dbReference type="GO" id="GO:0000976">
    <property type="term" value="F:transcription cis-regulatory region binding"/>
    <property type="evidence" value="ECO:0007669"/>
    <property type="project" value="TreeGrafter"/>
</dbReference>
<evidence type="ECO:0000256" key="8">
    <source>
        <dbReference type="ARBA" id="ARBA00022833"/>
    </source>
</evidence>
<dbReference type="EMBL" id="DXHV01000025">
    <property type="protein sequence ID" value="HIV99942.1"/>
    <property type="molecule type" value="Genomic_DNA"/>
</dbReference>
<dbReference type="PANTHER" id="PTHR33202:SF2">
    <property type="entry name" value="FERRIC UPTAKE REGULATION PROTEIN"/>
    <property type="match status" value="1"/>
</dbReference>
<dbReference type="SUPFAM" id="SSF46785">
    <property type="entry name" value="Winged helix' DNA-binding domain"/>
    <property type="match status" value="1"/>
</dbReference>
<feature type="binding site" evidence="12">
    <location>
        <position position="107"/>
    </location>
    <ligand>
        <name>Zn(2+)</name>
        <dbReference type="ChEBI" id="CHEBI:29105"/>
    </ligand>
</feature>
<keyword evidence="8 12" id="KW-0862">Zinc</keyword>
<dbReference type="InterPro" id="IPR036390">
    <property type="entry name" value="WH_DNA-bd_sf"/>
</dbReference>
<reference evidence="14" key="2">
    <citation type="submission" date="2021-04" db="EMBL/GenBank/DDBJ databases">
        <authorList>
            <person name="Gilroy R."/>
        </authorList>
    </citation>
    <scope>NUCLEOTIDE SEQUENCE</scope>
    <source>
        <strain evidence="14">ChiHecec2B26-446</strain>
    </source>
</reference>
<dbReference type="GO" id="GO:0045892">
    <property type="term" value="P:negative regulation of DNA-templated transcription"/>
    <property type="evidence" value="ECO:0007669"/>
    <property type="project" value="TreeGrafter"/>
</dbReference>
<evidence type="ECO:0000256" key="5">
    <source>
        <dbReference type="ARBA" id="ARBA00022490"/>
    </source>
</evidence>
<comment type="subunit">
    <text evidence="3">Homodimer.</text>
</comment>
<keyword evidence="9" id="KW-0805">Transcription regulation</keyword>
<comment type="cofactor">
    <cofactor evidence="13">
        <name>Mn(2+)</name>
        <dbReference type="ChEBI" id="CHEBI:29035"/>
    </cofactor>
    <cofactor evidence="13">
        <name>Fe(2+)</name>
        <dbReference type="ChEBI" id="CHEBI:29033"/>
    </cofactor>
    <text evidence="13">Binds 1 Mn(2+) or Fe(2+) ion per subunit.</text>
</comment>
<keyword evidence="10" id="KW-0238">DNA-binding</keyword>
<dbReference type="GO" id="GO:0005829">
    <property type="term" value="C:cytosol"/>
    <property type="evidence" value="ECO:0007669"/>
    <property type="project" value="TreeGrafter"/>
</dbReference>
<comment type="subcellular location">
    <subcellularLocation>
        <location evidence="1">Cytoplasm</location>
    </subcellularLocation>
</comment>
<dbReference type="PANTHER" id="PTHR33202">
    <property type="entry name" value="ZINC UPTAKE REGULATION PROTEIN"/>
    <property type="match status" value="1"/>
</dbReference>
<dbReference type="Gene3D" id="3.30.1490.190">
    <property type="match status" value="1"/>
</dbReference>
<comment type="similarity">
    <text evidence="2">Belongs to the Fur family.</text>
</comment>
<evidence type="ECO:0000256" key="1">
    <source>
        <dbReference type="ARBA" id="ARBA00004496"/>
    </source>
</evidence>
<feature type="binding site" evidence="13">
    <location>
        <position position="122"/>
    </location>
    <ligand>
        <name>Fe cation</name>
        <dbReference type="ChEBI" id="CHEBI:24875"/>
    </ligand>
</feature>
<feature type="binding site" evidence="13">
    <location>
        <position position="103"/>
    </location>
    <ligand>
        <name>Fe cation</name>
        <dbReference type="ChEBI" id="CHEBI:24875"/>
    </ligand>
</feature>
<gene>
    <name evidence="14" type="ORF">H9894_01965</name>
</gene>
<evidence type="ECO:0000256" key="13">
    <source>
        <dbReference type="PIRSR" id="PIRSR602481-2"/>
    </source>
</evidence>